<protein>
    <submittedName>
        <fullName evidence="3">PepSY domain-containing protein</fullName>
    </submittedName>
</protein>
<keyword evidence="1" id="KW-0732">Signal</keyword>
<evidence type="ECO:0000259" key="2">
    <source>
        <dbReference type="Pfam" id="PF03413"/>
    </source>
</evidence>
<dbReference type="AlphaFoldDB" id="A0A413EDN5"/>
<proteinExistence type="predicted"/>
<feature type="signal peptide" evidence="1">
    <location>
        <begin position="1"/>
        <end position="22"/>
    </location>
</feature>
<gene>
    <name evidence="3" type="ORF">KHZ90_04440</name>
    <name evidence="4" type="ORF">RDV51_01125</name>
</gene>
<dbReference type="EMBL" id="CP133463">
    <property type="protein sequence ID" value="WMS19972.1"/>
    <property type="molecule type" value="Genomic_DNA"/>
</dbReference>
<evidence type="ECO:0000313" key="3">
    <source>
        <dbReference type="EMBL" id="MBS4893009.1"/>
    </source>
</evidence>
<dbReference type="EMBL" id="JAGZMU010000002">
    <property type="protein sequence ID" value="MBS4893009.1"/>
    <property type="molecule type" value="Genomic_DNA"/>
</dbReference>
<organism evidence="3 5">
    <name type="scientific">Veillonella parvula</name>
    <name type="common">Staphylococcus parvulus</name>
    <dbReference type="NCBI Taxonomy" id="29466"/>
    <lineage>
        <taxon>Bacteria</taxon>
        <taxon>Bacillati</taxon>
        <taxon>Bacillota</taxon>
        <taxon>Negativicutes</taxon>
        <taxon>Veillonellales</taxon>
        <taxon>Veillonellaceae</taxon>
        <taxon>Veillonella</taxon>
    </lineage>
</organism>
<evidence type="ECO:0000256" key="1">
    <source>
        <dbReference type="SAM" id="SignalP"/>
    </source>
</evidence>
<dbReference type="Proteomes" id="UP000778864">
    <property type="component" value="Unassembled WGS sequence"/>
</dbReference>
<feature type="domain" description="PepSY" evidence="2">
    <location>
        <begin position="150"/>
        <end position="187"/>
    </location>
</feature>
<reference evidence="3" key="1">
    <citation type="submission" date="2021-02" db="EMBL/GenBank/DDBJ databases">
        <title>Infant gut strain persistence is associated with maternal origin, phylogeny, and functional potential including surface adhesion and iron acquisition.</title>
        <authorList>
            <person name="Lou Y.C."/>
        </authorList>
    </citation>
    <scope>NUCLEOTIDE SEQUENCE</scope>
    <source>
        <strain evidence="3">L3_108_031G1_dasL3_108_031G1_concoct_20</strain>
    </source>
</reference>
<dbReference type="Proteomes" id="UP001228955">
    <property type="component" value="Chromosome"/>
</dbReference>
<sequence length="195" mass="21136">MKNVKKVSKVLCAFGVSTVLLAGVVGAASNHGYNNHSNWNGVGSVVPSAQANYSVDYMGAITVFQQQFPGATVKSISYDAKHNPYYEVEGYYGNREVEIKVDEASGQIVGKEVKGYSKASKTINVQNIIIPEVAETKAMEKVGSDFQTMDWTVERENGRVVYEFDMTTGGGKNAEVKVDATSGKVISAKVKNTKY</sequence>
<feature type="domain" description="PepSY" evidence="2">
    <location>
        <begin position="60"/>
        <end position="112"/>
    </location>
</feature>
<evidence type="ECO:0000313" key="5">
    <source>
        <dbReference type="Proteomes" id="UP000778864"/>
    </source>
</evidence>
<dbReference type="Gene3D" id="3.10.450.40">
    <property type="match status" value="2"/>
</dbReference>
<feature type="chain" id="PRO_5041167734" evidence="1">
    <location>
        <begin position="23"/>
        <end position="195"/>
    </location>
</feature>
<name>A0A413EDN5_VEIPA</name>
<reference evidence="4" key="2">
    <citation type="submission" date="2023-08" db="EMBL/GenBank/DDBJ databases">
        <title>Veillonella_parvula_DSM 2007_complete_genome_hifiasm_Zymo_Research_D6332.</title>
        <authorList>
            <person name="Damerum A."/>
        </authorList>
    </citation>
    <scope>NUCLEOTIDE SEQUENCE</scope>
    <source>
        <strain evidence="4">DSM 2007</strain>
    </source>
</reference>
<dbReference type="RefSeq" id="WP_004693923.1">
    <property type="nucleotide sequence ID" value="NZ_CAJJJA010000004.1"/>
</dbReference>
<dbReference type="InterPro" id="IPR025711">
    <property type="entry name" value="PepSY"/>
</dbReference>
<evidence type="ECO:0000313" key="4">
    <source>
        <dbReference type="EMBL" id="WMS19972.1"/>
    </source>
</evidence>
<accession>A0A413EDN5</accession>
<dbReference type="Pfam" id="PF03413">
    <property type="entry name" value="PepSY"/>
    <property type="match status" value="2"/>
</dbReference>